<gene>
    <name evidence="2" type="ORF">LAQU0_S04e05622g</name>
</gene>
<dbReference type="Proteomes" id="UP000236544">
    <property type="component" value="Unassembled WGS sequence"/>
</dbReference>
<keyword evidence="3" id="KW-1185">Reference proteome</keyword>
<sequence>MDGPFRVSALPQLPLGACASWKPIKSAEFQKHHRMRGEGAVPAMLLQRPSPVYCGGRPCSADATYASSSELDAPPPDEHRNPVAMLDIVDIGLAQREQFLTSCTYAAAARTHDVPDGTTCADPLLTRQDNSREGASSASSRQSHTPHSGFIRQLQSWFARTSR</sequence>
<name>A0A0P1KQQ2_9SACH</name>
<proteinExistence type="predicted"/>
<protein>
    <submittedName>
        <fullName evidence="2">LAQU0S04e05622g1_1</fullName>
    </submittedName>
</protein>
<organism evidence="2 3">
    <name type="scientific">Lachancea quebecensis</name>
    <dbReference type="NCBI Taxonomy" id="1654605"/>
    <lineage>
        <taxon>Eukaryota</taxon>
        <taxon>Fungi</taxon>
        <taxon>Dikarya</taxon>
        <taxon>Ascomycota</taxon>
        <taxon>Saccharomycotina</taxon>
        <taxon>Saccharomycetes</taxon>
        <taxon>Saccharomycetales</taxon>
        <taxon>Saccharomycetaceae</taxon>
        <taxon>Lachancea</taxon>
    </lineage>
</organism>
<accession>A0A0P1KQQ2</accession>
<feature type="compositionally biased region" description="Polar residues" evidence="1">
    <location>
        <begin position="133"/>
        <end position="146"/>
    </location>
</feature>
<feature type="region of interest" description="Disordered" evidence="1">
    <location>
        <begin position="116"/>
        <end position="148"/>
    </location>
</feature>
<evidence type="ECO:0000313" key="3">
    <source>
        <dbReference type="Proteomes" id="UP000236544"/>
    </source>
</evidence>
<reference evidence="3" key="1">
    <citation type="submission" date="2015-10" db="EMBL/GenBank/DDBJ databases">
        <authorList>
            <person name="Devillers H."/>
        </authorList>
    </citation>
    <scope>NUCLEOTIDE SEQUENCE [LARGE SCALE GENOMIC DNA]</scope>
</reference>
<evidence type="ECO:0000256" key="1">
    <source>
        <dbReference type="SAM" id="MobiDB-lite"/>
    </source>
</evidence>
<dbReference type="EMBL" id="LN890563">
    <property type="protein sequence ID" value="CUS21988.1"/>
    <property type="molecule type" value="Genomic_DNA"/>
</dbReference>
<dbReference type="AlphaFoldDB" id="A0A0P1KQQ2"/>
<evidence type="ECO:0000313" key="2">
    <source>
        <dbReference type="EMBL" id="CUS21988.1"/>
    </source>
</evidence>